<comment type="similarity">
    <text evidence="3">Belongs to the methyltransferase superfamily. Arsenite methyltransferase family.</text>
</comment>
<dbReference type="RefSeq" id="WP_184672219.1">
    <property type="nucleotide sequence ID" value="NZ_BAABAI010000009.1"/>
</dbReference>
<keyword evidence="1 10" id="KW-0808">Transferase</keyword>
<evidence type="ECO:0000256" key="6">
    <source>
        <dbReference type="ARBA" id="ARBA00047941"/>
    </source>
</evidence>
<dbReference type="CDD" id="cd02440">
    <property type="entry name" value="AdoMet_MTases"/>
    <property type="match status" value="1"/>
</dbReference>
<evidence type="ECO:0000256" key="5">
    <source>
        <dbReference type="ARBA" id="ARBA00034545"/>
    </source>
</evidence>
<dbReference type="EC" id="2.1.1.137" evidence="4"/>
<name>A0A7W7T6H7_9PSEU</name>
<comment type="caution">
    <text evidence="10">The sequence shown here is derived from an EMBL/GenBank/DDBJ whole genome shotgun (WGS) entry which is preliminary data.</text>
</comment>
<evidence type="ECO:0000256" key="3">
    <source>
        <dbReference type="ARBA" id="ARBA00034487"/>
    </source>
</evidence>
<dbReference type="Gene3D" id="3.40.50.150">
    <property type="entry name" value="Vaccinia Virus protein VP39"/>
    <property type="match status" value="1"/>
</dbReference>
<reference evidence="10 11" key="1">
    <citation type="submission" date="2020-08" db="EMBL/GenBank/DDBJ databases">
        <title>Sequencing the genomes of 1000 actinobacteria strains.</title>
        <authorList>
            <person name="Klenk H.-P."/>
        </authorList>
    </citation>
    <scope>NUCLEOTIDE SEQUENCE [LARGE SCALE GENOMIC DNA]</scope>
    <source>
        <strain evidence="10 11">DSM 45084</strain>
    </source>
</reference>
<dbReference type="PANTHER" id="PTHR43675">
    <property type="entry name" value="ARSENITE METHYLTRANSFERASE"/>
    <property type="match status" value="1"/>
</dbReference>
<dbReference type="SUPFAM" id="SSF53335">
    <property type="entry name" value="S-adenosyl-L-methionine-dependent methyltransferases"/>
    <property type="match status" value="1"/>
</dbReference>
<dbReference type="PANTHER" id="PTHR43675:SF8">
    <property type="entry name" value="ARSENITE METHYLTRANSFERASE"/>
    <property type="match status" value="1"/>
</dbReference>
<proteinExistence type="inferred from homology"/>
<dbReference type="Proteomes" id="UP000542674">
    <property type="component" value="Unassembled WGS sequence"/>
</dbReference>
<dbReference type="GO" id="GO:0030791">
    <property type="term" value="F:arsenite methyltransferase activity"/>
    <property type="evidence" value="ECO:0007669"/>
    <property type="project" value="UniProtKB-EC"/>
</dbReference>
<accession>A0A7W7T6H7</accession>
<comment type="catalytic activity">
    <reaction evidence="6">
        <text>arsenic triglutathione + [thioredoxin]-dithiol + S-adenosyl-L-methionine + 2 H2O = methylarsonous acid + [thioredoxin]-disulfide + 3 glutathione + S-adenosyl-L-homocysteine + H(+)</text>
        <dbReference type="Rhea" id="RHEA:69460"/>
        <dbReference type="Rhea" id="RHEA-COMP:10698"/>
        <dbReference type="Rhea" id="RHEA-COMP:10700"/>
        <dbReference type="ChEBI" id="CHEBI:15377"/>
        <dbReference type="ChEBI" id="CHEBI:15378"/>
        <dbReference type="ChEBI" id="CHEBI:17826"/>
        <dbReference type="ChEBI" id="CHEBI:29950"/>
        <dbReference type="ChEBI" id="CHEBI:50058"/>
        <dbReference type="ChEBI" id="CHEBI:57856"/>
        <dbReference type="ChEBI" id="CHEBI:57925"/>
        <dbReference type="ChEBI" id="CHEBI:59789"/>
        <dbReference type="ChEBI" id="CHEBI:183640"/>
        <dbReference type="EC" id="2.1.1.137"/>
    </reaction>
</comment>
<keyword evidence="2" id="KW-0949">S-adenosyl-L-methionine</keyword>
<dbReference type="AlphaFoldDB" id="A0A7W7T6H7"/>
<dbReference type="InterPro" id="IPR025714">
    <property type="entry name" value="Methyltranfer_dom"/>
</dbReference>
<organism evidence="10 11">
    <name type="scientific">Saccharothrix violaceirubra</name>
    <dbReference type="NCBI Taxonomy" id="413306"/>
    <lineage>
        <taxon>Bacteria</taxon>
        <taxon>Bacillati</taxon>
        <taxon>Actinomycetota</taxon>
        <taxon>Actinomycetes</taxon>
        <taxon>Pseudonocardiales</taxon>
        <taxon>Pseudonocardiaceae</taxon>
        <taxon>Saccharothrix</taxon>
    </lineage>
</organism>
<gene>
    <name evidence="10" type="ORF">F4559_004827</name>
</gene>
<dbReference type="EMBL" id="JACHJS010000001">
    <property type="protein sequence ID" value="MBB4967468.1"/>
    <property type="molecule type" value="Genomic_DNA"/>
</dbReference>
<sequence>MTVEREDLVEQVRAHYAAKATTCCGPSDVTVFGVARYADVNPDEVPGQALLASLGCGNPTAVAALGPGDRVLDLGCGAGLDVILSARRVGTTGKVYGLDFLDEMLSRARENVALAGVHNVELLKGTIEAIPLPSDSVDVAISNCVINLSVDKQEVFRELFRVLRAGGRLGVSDVVADDRLSPAERARRGGHADCIAGALSFTEYREGLLQAGFVEPTIEATHPVADGMHGAIVRAVKPAGCCG</sequence>
<feature type="domain" description="Methyltransferase" evidence="9">
    <location>
        <begin position="67"/>
        <end position="181"/>
    </location>
</feature>
<evidence type="ECO:0000256" key="8">
    <source>
        <dbReference type="ARBA" id="ARBA00048428"/>
    </source>
</evidence>
<dbReference type="GO" id="GO:0032259">
    <property type="term" value="P:methylation"/>
    <property type="evidence" value="ECO:0007669"/>
    <property type="project" value="UniProtKB-KW"/>
</dbReference>
<keyword evidence="11" id="KW-1185">Reference proteome</keyword>
<comment type="catalytic activity">
    <reaction evidence="8">
        <text>arsenic triglutathione + 3 [thioredoxin]-dithiol + 3 S-adenosyl-L-methionine = trimethylarsine + 3 [thioredoxin]-disulfide + 3 glutathione + 3 S-adenosyl-L-homocysteine + 3 H(+)</text>
        <dbReference type="Rhea" id="RHEA:69432"/>
        <dbReference type="Rhea" id="RHEA-COMP:10698"/>
        <dbReference type="Rhea" id="RHEA-COMP:10700"/>
        <dbReference type="ChEBI" id="CHEBI:15378"/>
        <dbReference type="ChEBI" id="CHEBI:27130"/>
        <dbReference type="ChEBI" id="CHEBI:29950"/>
        <dbReference type="ChEBI" id="CHEBI:50058"/>
        <dbReference type="ChEBI" id="CHEBI:57856"/>
        <dbReference type="ChEBI" id="CHEBI:57925"/>
        <dbReference type="ChEBI" id="CHEBI:59789"/>
        <dbReference type="ChEBI" id="CHEBI:183640"/>
        <dbReference type="EC" id="2.1.1.137"/>
    </reaction>
</comment>
<dbReference type="InterPro" id="IPR029063">
    <property type="entry name" value="SAM-dependent_MTases_sf"/>
</dbReference>
<dbReference type="InterPro" id="IPR026669">
    <property type="entry name" value="Arsenite_MeTrfase-like"/>
</dbReference>
<evidence type="ECO:0000313" key="11">
    <source>
        <dbReference type="Proteomes" id="UP000542674"/>
    </source>
</evidence>
<keyword evidence="10" id="KW-0489">Methyltransferase</keyword>
<protein>
    <recommendedName>
        <fullName evidence="5">Arsenite methyltransferase</fullName>
        <ecNumber evidence="4">2.1.1.137</ecNumber>
    </recommendedName>
</protein>
<evidence type="ECO:0000256" key="7">
    <source>
        <dbReference type="ARBA" id="ARBA00047943"/>
    </source>
</evidence>
<comment type="catalytic activity">
    <reaction evidence="7">
        <text>arsenic triglutathione + 2 [thioredoxin]-dithiol + 2 S-adenosyl-L-methionine + H2O = dimethylarsinous acid + 2 [thioredoxin]-disulfide + 3 glutathione + 2 S-adenosyl-L-homocysteine + 2 H(+)</text>
        <dbReference type="Rhea" id="RHEA:69464"/>
        <dbReference type="Rhea" id="RHEA-COMP:10698"/>
        <dbReference type="Rhea" id="RHEA-COMP:10700"/>
        <dbReference type="ChEBI" id="CHEBI:15377"/>
        <dbReference type="ChEBI" id="CHEBI:15378"/>
        <dbReference type="ChEBI" id="CHEBI:23808"/>
        <dbReference type="ChEBI" id="CHEBI:29950"/>
        <dbReference type="ChEBI" id="CHEBI:50058"/>
        <dbReference type="ChEBI" id="CHEBI:57856"/>
        <dbReference type="ChEBI" id="CHEBI:57925"/>
        <dbReference type="ChEBI" id="CHEBI:59789"/>
        <dbReference type="ChEBI" id="CHEBI:183640"/>
        <dbReference type="EC" id="2.1.1.137"/>
    </reaction>
</comment>
<dbReference type="Pfam" id="PF13847">
    <property type="entry name" value="Methyltransf_31"/>
    <property type="match status" value="1"/>
</dbReference>
<evidence type="ECO:0000256" key="4">
    <source>
        <dbReference type="ARBA" id="ARBA00034521"/>
    </source>
</evidence>
<evidence type="ECO:0000256" key="1">
    <source>
        <dbReference type="ARBA" id="ARBA00022679"/>
    </source>
</evidence>
<evidence type="ECO:0000259" key="9">
    <source>
        <dbReference type="Pfam" id="PF13847"/>
    </source>
</evidence>
<evidence type="ECO:0000313" key="10">
    <source>
        <dbReference type="EMBL" id="MBB4967468.1"/>
    </source>
</evidence>
<evidence type="ECO:0000256" key="2">
    <source>
        <dbReference type="ARBA" id="ARBA00022691"/>
    </source>
</evidence>